<feature type="chain" id="PRO_5010855105" evidence="2">
    <location>
        <begin position="19"/>
        <end position="153"/>
    </location>
</feature>
<dbReference type="GO" id="GO:0017089">
    <property type="term" value="F:glycolipid transfer activity"/>
    <property type="evidence" value="ECO:0007669"/>
    <property type="project" value="TreeGrafter"/>
</dbReference>
<accession>A0A1W6BW36</accession>
<dbReference type="GO" id="GO:0015920">
    <property type="term" value="P:lipopolysaccharide transport"/>
    <property type="evidence" value="ECO:0007669"/>
    <property type="project" value="TreeGrafter"/>
</dbReference>
<evidence type="ECO:0000256" key="1">
    <source>
        <dbReference type="ARBA" id="ARBA00022729"/>
    </source>
</evidence>
<protein>
    <submittedName>
        <fullName evidence="4">Putative lipooligosaccharide transport system, periplasmic component (LptA family)</fullName>
    </submittedName>
</protein>
<dbReference type="InterPro" id="IPR052037">
    <property type="entry name" value="LPS_export_LptA"/>
</dbReference>
<dbReference type="KEGG" id="ccun:CCUN_0692"/>
<proteinExistence type="predicted"/>
<reference evidence="4 5" key="1">
    <citation type="submission" date="2017-04" db="EMBL/GenBank/DDBJ databases">
        <title>Complete genome sequence of the Campylobacter cuniculorum type strain LMG24588.</title>
        <authorList>
            <person name="Miller W.G."/>
            <person name="Yee E."/>
            <person name="Revez J."/>
            <person name="Bono J.L."/>
            <person name="Rossi M."/>
        </authorList>
    </citation>
    <scope>NUCLEOTIDE SEQUENCE [LARGE SCALE GENOMIC DNA]</scope>
    <source>
        <strain evidence="4 5">LMG 24588</strain>
    </source>
</reference>
<dbReference type="RefSeq" id="WP_027306232.1">
    <property type="nucleotide sequence ID" value="NZ_CP020867.1"/>
</dbReference>
<sequence>MVARKLILFLFCINLSFANQIKIQALNFYSDENTGKSVLSGNVVVNHENDVLNSGELVIFSDKNRKPIRYEASKQPRFKITLKGKVYEGSGDKFIYDVAKDTYEINGNAYINEIQSNKKLYGNRIIVDRKANIYRIESKDNKPAHFVFDLDKK</sequence>
<dbReference type="Proteomes" id="UP000192902">
    <property type="component" value="Chromosome"/>
</dbReference>
<dbReference type="AlphaFoldDB" id="A0A1W6BW36"/>
<dbReference type="PANTHER" id="PTHR36504">
    <property type="entry name" value="LIPOPOLYSACCHARIDE EXPORT SYSTEM PROTEIN LPTA"/>
    <property type="match status" value="1"/>
</dbReference>
<dbReference type="InterPro" id="IPR005653">
    <property type="entry name" value="OstA-like_N"/>
</dbReference>
<dbReference type="EMBL" id="CP020867">
    <property type="protein sequence ID" value="ARJ56313.1"/>
    <property type="molecule type" value="Genomic_DNA"/>
</dbReference>
<organism evidence="4 5">
    <name type="scientific">Campylobacter cuniculorum DSM 23162 = LMG 24588</name>
    <dbReference type="NCBI Taxonomy" id="1121267"/>
    <lineage>
        <taxon>Bacteria</taxon>
        <taxon>Pseudomonadati</taxon>
        <taxon>Campylobacterota</taxon>
        <taxon>Epsilonproteobacteria</taxon>
        <taxon>Campylobacterales</taxon>
        <taxon>Campylobacteraceae</taxon>
        <taxon>Campylobacter</taxon>
    </lineage>
</organism>
<dbReference type="STRING" id="1121267.CCUN_0692"/>
<dbReference type="Gene3D" id="2.60.450.10">
    <property type="entry name" value="Lipopolysaccharide (LPS) transport protein A like domain"/>
    <property type="match status" value="1"/>
</dbReference>
<feature type="signal peptide" evidence="2">
    <location>
        <begin position="1"/>
        <end position="18"/>
    </location>
</feature>
<dbReference type="eggNOG" id="COG1934">
    <property type="taxonomic scope" value="Bacteria"/>
</dbReference>
<gene>
    <name evidence="4" type="ORF">CCUN_0692</name>
</gene>
<evidence type="ECO:0000256" key="2">
    <source>
        <dbReference type="SAM" id="SignalP"/>
    </source>
</evidence>
<dbReference type="OrthoDB" id="5373249at2"/>
<name>A0A1W6BW36_9BACT</name>
<evidence type="ECO:0000313" key="4">
    <source>
        <dbReference type="EMBL" id="ARJ56313.1"/>
    </source>
</evidence>
<keyword evidence="1 2" id="KW-0732">Signal</keyword>
<dbReference type="GO" id="GO:0030288">
    <property type="term" value="C:outer membrane-bounded periplasmic space"/>
    <property type="evidence" value="ECO:0007669"/>
    <property type="project" value="TreeGrafter"/>
</dbReference>
<dbReference type="PANTHER" id="PTHR36504:SF1">
    <property type="entry name" value="LIPOPOLYSACCHARIDE EXPORT SYSTEM PROTEIN LPTA"/>
    <property type="match status" value="1"/>
</dbReference>
<evidence type="ECO:0000259" key="3">
    <source>
        <dbReference type="Pfam" id="PF03968"/>
    </source>
</evidence>
<dbReference type="GO" id="GO:0009279">
    <property type="term" value="C:cell outer membrane"/>
    <property type="evidence" value="ECO:0007669"/>
    <property type="project" value="TreeGrafter"/>
</dbReference>
<feature type="domain" description="Organic solvent tolerance-like N-terminal" evidence="3">
    <location>
        <begin position="22"/>
        <end position="131"/>
    </location>
</feature>
<dbReference type="Pfam" id="PF03968">
    <property type="entry name" value="LptD_N"/>
    <property type="match status" value="1"/>
</dbReference>
<evidence type="ECO:0000313" key="5">
    <source>
        <dbReference type="Proteomes" id="UP000192902"/>
    </source>
</evidence>